<accession>A0A091BXR3</accession>
<dbReference type="Proteomes" id="UP000029382">
    <property type="component" value="Unassembled WGS sequence"/>
</dbReference>
<dbReference type="PIRSF" id="PIRSF005962">
    <property type="entry name" value="Pept_M20D_amidohydro"/>
    <property type="match status" value="1"/>
</dbReference>
<feature type="binding site" evidence="6">
    <location>
        <position position="95"/>
    </location>
    <ligand>
        <name>Mn(2+)</name>
        <dbReference type="ChEBI" id="CHEBI:29035"/>
        <label>2</label>
    </ligand>
</feature>
<dbReference type="AlphaFoldDB" id="A0A091BXR3"/>
<evidence type="ECO:0000256" key="4">
    <source>
        <dbReference type="ARBA" id="ARBA00023154"/>
    </source>
</evidence>
<feature type="binding site" evidence="6">
    <location>
        <position position="97"/>
    </location>
    <ligand>
        <name>Mn(2+)</name>
        <dbReference type="ChEBI" id="CHEBI:29035"/>
        <label>2</label>
    </ligand>
</feature>
<feature type="active site" description="Proton acceptor" evidence="5">
    <location>
        <position position="129"/>
    </location>
</feature>
<keyword evidence="1 5" id="KW-0028">Amino-acid biosynthesis</keyword>
<dbReference type="PANTHER" id="PTHR11014:SF98">
    <property type="entry name" value="N-ACETYLDIAMINOPIMELATE DEACETYLASE"/>
    <property type="match status" value="1"/>
</dbReference>
<name>A0A091BXR3_STREI</name>
<keyword evidence="2 5" id="KW-0378">Hydrolase</keyword>
<dbReference type="SUPFAM" id="SSF53187">
    <property type="entry name" value="Zn-dependent exopeptidases"/>
    <property type="match status" value="1"/>
</dbReference>
<dbReference type="Gene3D" id="3.30.70.360">
    <property type="match status" value="1"/>
</dbReference>
<protein>
    <recommendedName>
        <fullName evidence="5">N-acetyldiaminopimelate deacetylase</fullName>
        <ecNumber evidence="5">3.5.1.47</ecNumber>
    </recommendedName>
</protein>
<sequence>MTLDLIKIRRDLHQIPEIGLEEFKTQAYLLERIAEITAGKDFVEQRTWRTGILVFLKGSASQKTIGWRTDIDALPVVEETDLPFASQHEGRMHACGHDMHMTVALGLLNELVQTQPKNNLLFLFQPAEENEAGGMLMYQDNAFGDWKPDEFYGLHVRPDFKVGTIATNTSTLFAGTCEVLITFKGKGGHAAFPHEANDALVAASYFVTQVQTIVSRNVDPIQGGVVTFGSFHSGTTNNVIAETAQLHGTIRTLTQDMSLLIQKRLTEIAKGVAASFGMEVEVNLKQGGYLPVENNPELAREAMDFFRNREAVHLIDCLPAMTGEDFGYLLNKIPGVMFWLGVETPYALHHPKMSPNEAALPFAVSEISAFFERKSKSLKR</sequence>
<keyword evidence="3 5" id="KW-0220">Diaminopimelate biosynthesis</keyword>
<dbReference type="GO" id="GO:0009089">
    <property type="term" value="P:lysine biosynthetic process via diaminopimelate"/>
    <property type="evidence" value="ECO:0007669"/>
    <property type="project" value="UniProtKB-UniRule"/>
</dbReference>
<dbReference type="CDD" id="cd05670">
    <property type="entry name" value="M20_Acy1_YkuR-like"/>
    <property type="match status" value="1"/>
</dbReference>
<comment type="cofactor">
    <cofactor evidence="6">
        <name>Mn(2+)</name>
        <dbReference type="ChEBI" id="CHEBI:29035"/>
    </cofactor>
    <text evidence="6">The Mn(2+) ion enhances activity.</text>
</comment>
<organism evidence="8 9">
    <name type="scientific">Streptococcus equinus JB1</name>
    <dbReference type="NCBI Taxonomy" id="1294274"/>
    <lineage>
        <taxon>Bacteria</taxon>
        <taxon>Bacillati</taxon>
        <taxon>Bacillota</taxon>
        <taxon>Bacilli</taxon>
        <taxon>Lactobacillales</taxon>
        <taxon>Streptococcaceae</taxon>
        <taxon>Streptococcus</taxon>
    </lineage>
</organism>
<evidence type="ECO:0000256" key="2">
    <source>
        <dbReference type="ARBA" id="ARBA00022801"/>
    </source>
</evidence>
<feature type="binding site" evidence="6">
    <location>
        <position position="349"/>
    </location>
    <ligand>
        <name>Mn(2+)</name>
        <dbReference type="ChEBI" id="CHEBI:29035"/>
        <label>2</label>
    </ligand>
</feature>
<keyword evidence="4 5" id="KW-0457">Lysine biosynthesis</keyword>
<dbReference type="Pfam" id="PF01546">
    <property type="entry name" value="Peptidase_M20"/>
    <property type="match status" value="1"/>
</dbReference>
<comment type="function">
    <text evidence="5">Catalyzes the conversion of N-acetyl-diaminopimelate to diaminopimelate and acetate.</text>
</comment>
<dbReference type="EC" id="3.5.1.47" evidence="5"/>
<dbReference type="PANTHER" id="PTHR11014">
    <property type="entry name" value="PEPTIDASE M20 FAMILY MEMBER"/>
    <property type="match status" value="1"/>
</dbReference>
<evidence type="ECO:0000259" key="7">
    <source>
        <dbReference type="Pfam" id="PF07687"/>
    </source>
</evidence>
<reference evidence="8 9" key="1">
    <citation type="journal article" date="2014" name="Genome Announc.">
        <title>Draft Genome Sequences of Streptococcus bovis Strains ATCC 33317 and JB1.</title>
        <authorList>
            <person name="Benahmed F.H."/>
            <person name="Gopinath G.R."/>
            <person name="Harbottle H."/>
            <person name="Cotta M.A."/>
            <person name="Luo Y."/>
            <person name="Henderson C."/>
            <person name="Teri P."/>
            <person name="Soppet D."/>
            <person name="Rasmussen M."/>
            <person name="Whitehead T.R."/>
            <person name="Davidson M."/>
        </authorList>
    </citation>
    <scope>NUCLEOTIDE SEQUENCE [LARGE SCALE GENOMIC DNA]</scope>
    <source>
        <strain evidence="8 9">JB1</strain>
    </source>
</reference>
<dbReference type="Gene3D" id="3.40.630.10">
    <property type="entry name" value="Zn peptidases"/>
    <property type="match status" value="1"/>
</dbReference>
<dbReference type="InterPro" id="IPR036264">
    <property type="entry name" value="Bact_exopeptidase_dim_dom"/>
</dbReference>
<comment type="catalytic activity">
    <reaction evidence="5">
        <text>N-acetyl-(2S,6S)-2,6-diaminopimelate + H2O = (2S,6S)-2,6-diaminopimelate + acetate</text>
        <dbReference type="Rhea" id="RHEA:20405"/>
        <dbReference type="ChEBI" id="CHEBI:15377"/>
        <dbReference type="ChEBI" id="CHEBI:30089"/>
        <dbReference type="ChEBI" id="CHEBI:57609"/>
        <dbReference type="ChEBI" id="CHEBI:58767"/>
        <dbReference type="EC" id="3.5.1.47"/>
    </reaction>
</comment>
<dbReference type="InterPro" id="IPR011650">
    <property type="entry name" value="Peptidase_M20_dimer"/>
</dbReference>
<gene>
    <name evidence="8" type="ORF">H702_02135</name>
</gene>
<dbReference type="FunFam" id="3.30.70.360:FF:000001">
    <property type="entry name" value="N-acetyldiaminopimelate deacetylase"/>
    <property type="match status" value="1"/>
</dbReference>
<dbReference type="SUPFAM" id="SSF55031">
    <property type="entry name" value="Bacterial exopeptidase dimerisation domain"/>
    <property type="match status" value="1"/>
</dbReference>
<dbReference type="InterPro" id="IPR017439">
    <property type="entry name" value="Amidohydrolase"/>
</dbReference>
<dbReference type="Pfam" id="PF07687">
    <property type="entry name" value="M20_dimer"/>
    <property type="match status" value="1"/>
</dbReference>
<comment type="pathway">
    <text evidence="5">Amino-acid biosynthesis; L-lysine biosynthesis via DAP pathway; LL-2,6-diaminopimelate from (S)-tetrahydrodipicolinate (acetylase route): step 3/3.</text>
</comment>
<dbReference type="UniPathway" id="UPA00034">
    <property type="reaction ID" value="UER00024"/>
</dbReference>
<evidence type="ECO:0000313" key="9">
    <source>
        <dbReference type="Proteomes" id="UP000029382"/>
    </source>
</evidence>
<dbReference type="GO" id="GO:0019877">
    <property type="term" value="P:diaminopimelate biosynthetic process"/>
    <property type="evidence" value="ECO:0007669"/>
    <property type="project" value="UniProtKB-UniRule"/>
</dbReference>
<comment type="caution">
    <text evidence="8">The sequence shown here is derived from an EMBL/GenBank/DDBJ whole genome shotgun (WGS) entry which is preliminary data.</text>
</comment>
<proteinExistence type="inferred from homology"/>
<dbReference type="InterPro" id="IPR002933">
    <property type="entry name" value="Peptidase_M20"/>
</dbReference>
<feature type="domain" description="Peptidase M20 dimerisation" evidence="7">
    <location>
        <begin position="175"/>
        <end position="270"/>
    </location>
</feature>
<dbReference type="HAMAP" id="MF_01692">
    <property type="entry name" value="DapEL"/>
    <property type="match status" value="1"/>
</dbReference>
<evidence type="ECO:0000256" key="6">
    <source>
        <dbReference type="PIRSR" id="PIRSR005962-1"/>
    </source>
</evidence>
<evidence type="ECO:0000313" key="8">
    <source>
        <dbReference type="EMBL" id="KFN88577.1"/>
    </source>
</evidence>
<evidence type="ECO:0000256" key="3">
    <source>
        <dbReference type="ARBA" id="ARBA00022915"/>
    </source>
</evidence>
<dbReference type="NCBIfam" id="TIGR01891">
    <property type="entry name" value="amidohydrolases"/>
    <property type="match status" value="1"/>
</dbReference>
<keyword evidence="6" id="KW-0479">Metal-binding</keyword>
<feature type="binding site" evidence="6">
    <location>
        <position position="155"/>
    </location>
    <ligand>
        <name>Mn(2+)</name>
        <dbReference type="ChEBI" id="CHEBI:29035"/>
        <label>2</label>
    </ligand>
</feature>
<dbReference type="InterPro" id="IPR023905">
    <property type="entry name" value="AcetylDAP_deacetylase"/>
</dbReference>
<dbReference type="EMBL" id="AUZH01000011">
    <property type="protein sequence ID" value="KFN88577.1"/>
    <property type="molecule type" value="Genomic_DNA"/>
</dbReference>
<feature type="active site" evidence="5">
    <location>
        <position position="70"/>
    </location>
</feature>
<comment type="similarity">
    <text evidence="5">Belongs to the peptidase M20A family. N-acetyldiaminopimelate deacetylase subfamily.</text>
</comment>
<dbReference type="GO" id="GO:0046872">
    <property type="term" value="F:metal ion binding"/>
    <property type="evidence" value="ECO:0007669"/>
    <property type="project" value="UniProtKB-KW"/>
</dbReference>
<evidence type="ECO:0000256" key="5">
    <source>
        <dbReference type="HAMAP-Rule" id="MF_01692"/>
    </source>
</evidence>
<keyword evidence="6" id="KW-0464">Manganese</keyword>
<feature type="binding site" evidence="6">
    <location>
        <position position="129"/>
    </location>
    <ligand>
        <name>Mn(2+)</name>
        <dbReference type="ChEBI" id="CHEBI:29035"/>
        <label>2</label>
    </ligand>
</feature>
<dbReference type="GO" id="GO:0050118">
    <property type="term" value="F:N-acetyldiaminopimelate deacetylase activity"/>
    <property type="evidence" value="ECO:0007669"/>
    <property type="project" value="UniProtKB-UniRule"/>
</dbReference>
<dbReference type="RefSeq" id="WP_039696173.1">
    <property type="nucleotide sequence ID" value="NZ_AUZH01000011.1"/>
</dbReference>
<evidence type="ECO:0000256" key="1">
    <source>
        <dbReference type="ARBA" id="ARBA00022605"/>
    </source>
</evidence>